<dbReference type="InterPro" id="IPR023174">
    <property type="entry name" value="PDEase_CS"/>
</dbReference>
<dbReference type="PRINTS" id="PR00387">
    <property type="entry name" value="PDIESTERASE1"/>
</dbReference>
<dbReference type="AlphaFoldDB" id="A0A8C7SSW1"/>
<feature type="binding site" evidence="8">
    <location>
        <position position="370"/>
    </location>
    <ligand>
        <name>AMP</name>
        <dbReference type="ChEBI" id="CHEBI:456215"/>
    </ligand>
</feature>
<dbReference type="InterPro" id="IPR003607">
    <property type="entry name" value="HD/PDEase_dom"/>
</dbReference>
<reference evidence="12" key="1">
    <citation type="submission" date="2020-07" db="EMBL/GenBank/DDBJ databases">
        <title>A long reads based de novo assembly of the rainbow trout Arlee double haploid line genome.</title>
        <authorList>
            <person name="Gao G."/>
            <person name="Palti Y."/>
        </authorList>
    </citation>
    <scope>NUCLEOTIDE SEQUENCE [LARGE SCALE GENOMIC DNA]</scope>
</reference>
<dbReference type="InterPro" id="IPR002073">
    <property type="entry name" value="PDEase_catalytic_dom"/>
</dbReference>
<dbReference type="FunFam" id="1.10.1300.10:FF:000001">
    <property type="entry name" value="Phosphodiesterase"/>
    <property type="match status" value="1"/>
</dbReference>
<reference evidence="12" key="2">
    <citation type="submission" date="2025-08" db="UniProtKB">
        <authorList>
            <consortium name="Ensembl"/>
        </authorList>
    </citation>
    <scope>IDENTIFICATION</scope>
</reference>
<feature type="active site" description="Proton donor" evidence="7">
    <location>
        <position position="329"/>
    </location>
</feature>
<comment type="catalytic activity">
    <reaction evidence="6">
        <text>3',5'-cyclic AMP + H2O = AMP + H(+)</text>
        <dbReference type="Rhea" id="RHEA:25277"/>
        <dbReference type="ChEBI" id="CHEBI:15377"/>
        <dbReference type="ChEBI" id="CHEBI:15378"/>
        <dbReference type="ChEBI" id="CHEBI:58165"/>
        <dbReference type="ChEBI" id="CHEBI:456215"/>
        <dbReference type="EC" id="3.1.4.53"/>
    </reaction>
    <physiologicalReaction direction="left-to-right" evidence="6">
        <dbReference type="Rhea" id="RHEA:25278"/>
    </physiologicalReaction>
</comment>
<comment type="pathway">
    <text evidence="1">Purine metabolism; 3',5'-cyclic AMP degradation; AMP from 3',5'-cyclic AMP: step 1/1.</text>
</comment>
<accession>A0A8C7SSW1</accession>
<keyword evidence="4 10" id="KW-0378">Hydrolase</keyword>
<dbReference type="EC" id="3.1.4.-" evidence="10"/>
<proteinExistence type="inferred from homology"/>
<feature type="binding site" evidence="9">
    <location>
        <position position="369"/>
    </location>
    <ligand>
        <name>Zn(2+)</name>
        <dbReference type="ChEBI" id="CHEBI:29105"/>
        <label>1</label>
    </ligand>
</feature>
<evidence type="ECO:0000256" key="7">
    <source>
        <dbReference type="PIRSR" id="PIRSR623088-1"/>
    </source>
</evidence>
<evidence type="ECO:0000256" key="6">
    <source>
        <dbReference type="ARBA" id="ARBA00033681"/>
    </source>
</evidence>
<evidence type="ECO:0000256" key="4">
    <source>
        <dbReference type="ARBA" id="ARBA00022801"/>
    </source>
</evidence>
<dbReference type="Ensembl" id="ENSOMYT00000076186.2">
    <property type="protein sequence ID" value="ENSOMYP00000069959.2"/>
    <property type="gene ID" value="ENSOMYG00000032067.2"/>
</dbReference>
<dbReference type="UniPathway" id="UPA00762">
    <property type="reaction ID" value="UER00747"/>
</dbReference>
<evidence type="ECO:0000256" key="1">
    <source>
        <dbReference type="ARBA" id="ARBA00004703"/>
    </source>
</evidence>
<dbReference type="GO" id="GO:0007165">
    <property type="term" value="P:signal transduction"/>
    <property type="evidence" value="ECO:0007669"/>
    <property type="project" value="InterPro"/>
</dbReference>
<dbReference type="GO" id="GO:0006198">
    <property type="term" value="P:cAMP catabolic process"/>
    <property type="evidence" value="ECO:0007669"/>
    <property type="project" value="UniProtKB-UniPathway"/>
</dbReference>
<evidence type="ECO:0000259" key="11">
    <source>
        <dbReference type="PROSITE" id="PS51845"/>
    </source>
</evidence>
<feature type="binding site" evidence="8">
    <location>
        <begin position="329"/>
        <end position="333"/>
    </location>
    <ligand>
        <name>AMP</name>
        <dbReference type="ChEBI" id="CHEBI:456215"/>
    </ligand>
</feature>
<dbReference type="Proteomes" id="UP000694395">
    <property type="component" value="Chromosome 5"/>
</dbReference>
<keyword evidence="5" id="KW-0114">cAMP</keyword>
<dbReference type="PROSITE" id="PS00126">
    <property type="entry name" value="PDEASE_I_1"/>
    <property type="match status" value="1"/>
</dbReference>
<feature type="binding site" evidence="8">
    <location>
        <position position="487"/>
    </location>
    <ligand>
        <name>AMP</name>
        <dbReference type="ChEBI" id="CHEBI:456215"/>
    </ligand>
</feature>
<feature type="binding site" evidence="9">
    <location>
        <position position="487"/>
    </location>
    <ligand>
        <name>Zn(2+)</name>
        <dbReference type="ChEBI" id="CHEBI:29105"/>
        <label>1</label>
    </ligand>
</feature>
<gene>
    <name evidence="12" type="primary">LOC110524143</name>
</gene>
<dbReference type="InterPro" id="IPR036971">
    <property type="entry name" value="PDEase_catalytic_dom_sf"/>
</dbReference>
<evidence type="ECO:0000313" key="12">
    <source>
        <dbReference type="Ensembl" id="ENSOMYP00000069959.2"/>
    </source>
</evidence>
<evidence type="ECO:0000313" key="13">
    <source>
        <dbReference type="Proteomes" id="UP000694395"/>
    </source>
</evidence>
<dbReference type="Gene3D" id="1.10.1300.10">
    <property type="entry name" value="3'5'-cyclic nucleotide phosphodiesterase, catalytic domain"/>
    <property type="match status" value="1"/>
</dbReference>
<dbReference type="GO" id="GO:0004115">
    <property type="term" value="F:3',5'-cyclic-AMP phosphodiesterase activity"/>
    <property type="evidence" value="ECO:0007669"/>
    <property type="project" value="UniProtKB-EC"/>
</dbReference>
<reference evidence="12" key="3">
    <citation type="submission" date="2025-09" db="UniProtKB">
        <authorList>
            <consortium name="Ensembl"/>
        </authorList>
    </citation>
    <scope>IDENTIFICATION</scope>
</reference>
<comment type="cofactor">
    <cofactor evidence="10">
        <name>a divalent metal cation</name>
        <dbReference type="ChEBI" id="CHEBI:60240"/>
    </cofactor>
    <text evidence="10">Binds 2 divalent metal cations per subunit. Site 1 may preferentially bind zinc ions, while site 2 has a preference for magnesium and/or manganese ions.</text>
</comment>
<dbReference type="SUPFAM" id="SSF109604">
    <property type="entry name" value="HD-domain/PDEase-like"/>
    <property type="match status" value="1"/>
</dbReference>
<dbReference type="InterPro" id="IPR023088">
    <property type="entry name" value="PDEase"/>
</dbReference>
<keyword evidence="13" id="KW-1185">Reference proteome</keyword>
<evidence type="ECO:0000256" key="5">
    <source>
        <dbReference type="ARBA" id="ARBA00023149"/>
    </source>
</evidence>
<feature type="binding site" evidence="9">
    <location>
        <position position="370"/>
    </location>
    <ligand>
        <name>Zn(2+)</name>
        <dbReference type="ChEBI" id="CHEBI:29105"/>
        <label>1</label>
    </ligand>
</feature>
<evidence type="ECO:0000256" key="3">
    <source>
        <dbReference type="ARBA" id="ARBA00022723"/>
    </source>
</evidence>
<feature type="binding site" evidence="8">
    <location>
        <position position="538"/>
    </location>
    <ligand>
        <name>AMP</name>
        <dbReference type="ChEBI" id="CHEBI:456215"/>
    </ligand>
</feature>
<dbReference type="Pfam" id="PF00233">
    <property type="entry name" value="PDEase_I"/>
    <property type="match status" value="1"/>
</dbReference>
<dbReference type="PROSITE" id="PS51845">
    <property type="entry name" value="PDEASE_I_2"/>
    <property type="match status" value="1"/>
</dbReference>
<dbReference type="PANTHER" id="PTHR11347">
    <property type="entry name" value="CYCLIC NUCLEOTIDE PHOSPHODIESTERASE"/>
    <property type="match status" value="1"/>
</dbReference>
<dbReference type="InterPro" id="IPR040844">
    <property type="entry name" value="PDE4_UCR"/>
</dbReference>
<name>A0A8C7SSW1_ONCMY</name>
<evidence type="ECO:0000256" key="2">
    <source>
        <dbReference type="ARBA" id="ARBA00009517"/>
    </source>
</evidence>
<comment type="similarity">
    <text evidence="2">Belongs to the cyclic nucleotide phosphodiesterase family. PDE4 subfamily.</text>
</comment>
<dbReference type="GO" id="GO:0046872">
    <property type="term" value="F:metal ion binding"/>
    <property type="evidence" value="ECO:0007669"/>
    <property type="project" value="UniProtKB-KW"/>
</dbReference>
<feature type="binding site" evidence="9">
    <location>
        <position position="370"/>
    </location>
    <ligand>
        <name>Zn(2+)</name>
        <dbReference type="ChEBI" id="CHEBI:29105"/>
        <label>2</label>
    </ligand>
</feature>
<feature type="domain" description="PDEase" evidence="11">
    <location>
        <begin position="253"/>
        <end position="582"/>
    </location>
</feature>
<evidence type="ECO:0000256" key="9">
    <source>
        <dbReference type="PIRSR" id="PIRSR623088-3"/>
    </source>
</evidence>
<dbReference type="GeneTree" id="ENSGT00940000164492"/>
<dbReference type="Pfam" id="PF18100">
    <property type="entry name" value="PDE4_UCR"/>
    <property type="match status" value="1"/>
</dbReference>
<keyword evidence="3 9" id="KW-0479">Metal-binding</keyword>
<sequence length="659" mass="74970">MTSCLPAPLLQTPIHMNLPFSFSSLTLSFDVENGLPVGRSPLDPQASPSSGLVLQANYPHSQRRESFLYRSDSDFDLSPKAMSRNSSMASELHGEDMIVTPFAQVLASLRTVRSNFAVITHLQDRPNRRPLQKINKKEPYQKLAIETLEELDWCLDQLETLQTRHSVSEMASNKFKRMLNRELTQLSETSRSGNQVSEFIANTFLEKQQDVEIMSGPLKDKDKKKRPMSQIVAVKKPALSPSLAPTQIPRFGVTTLQEGLLATEFEDINRWGLDIFKIAEYSGNRPLTVVMYSIFQERELLKNFKIPADTFVTFMMTLEDHYHTDVAYHNNIHAADVVQSTHILLSTPALEAVFTDLEIMAALFSSAIHDVDHPGVSNQFLINTNSELALMYNDASVLENHHLAVGFKLLQEDNCDIFQSLSKKQGQSLRKMVIDMVLATDMSKHMNFLADLKTMVETKKVTSLGVLLLDNYSDRIQVLQNMVHCADLSNPTKPLDVYRQWTDRIMMEFFTQGDRERDKGMEISPMCDKHNASVEKTQVGFIDYIVHPLWETWADLVHPDAQDILDTLEDNREWYQSMIQRSPSPTLEDRDLDGGPGALEFQFELTLEEEEEGDQQLDVQGGFFDNNTFTLTTFPPFNLVEQEVSLYPLFFSFVPDGTF</sequence>
<dbReference type="CDD" id="cd00077">
    <property type="entry name" value="HDc"/>
    <property type="match status" value="1"/>
</dbReference>
<evidence type="ECO:0000256" key="10">
    <source>
        <dbReference type="RuleBase" id="RU363067"/>
    </source>
</evidence>
<protein>
    <recommendedName>
        <fullName evidence="10">Phosphodiesterase</fullName>
        <ecNumber evidence="10">3.1.4.-</ecNumber>
    </recommendedName>
</protein>
<feature type="binding site" evidence="9">
    <location>
        <position position="333"/>
    </location>
    <ligand>
        <name>Zn(2+)</name>
        <dbReference type="ChEBI" id="CHEBI:29105"/>
        <label>1</label>
    </ligand>
</feature>
<evidence type="ECO:0000256" key="8">
    <source>
        <dbReference type="PIRSR" id="PIRSR623088-2"/>
    </source>
</evidence>
<organism evidence="12 13">
    <name type="scientific">Oncorhynchus mykiss</name>
    <name type="common">Rainbow trout</name>
    <name type="synonym">Salmo gairdneri</name>
    <dbReference type="NCBI Taxonomy" id="8022"/>
    <lineage>
        <taxon>Eukaryota</taxon>
        <taxon>Metazoa</taxon>
        <taxon>Chordata</taxon>
        <taxon>Craniata</taxon>
        <taxon>Vertebrata</taxon>
        <taxon>Euteleostomi</taxon>
        <taxon>Actinopterygii</taxon>
        <taxon>Neopterygii</taxon>
        <taxon>Teleostei</taxon>
        <taxon>Protacanthopterygii</taxon>
        <taxon>Salmoniformes</taxon>
        <taxon>Salmonidae</taxon>
        <taxon>Salmoninae</taxon>
        <taxon>Oncorhynchus</taxon>
    </lineage>
</organism>